<dbReference type="Proteomes" id="UP000766486">
    <property type="component" value="Unassembled WGS sequence"/>
</dbReference>
<gene>
    <name evidence="1" type="ORF">CLO192961_LOCUS32144</name>
</gene>
<name>A0ABY6TQ81_BIOOC</name>
<keyword evidence="2" id="KW-1185">Reference proteome</keyword>
<protein>
    <submittedName>
        <fullName evidence="1">Uncharacterized protein</fullName>
    </submittedName>
</protein>
<accession>A0ABY6TQ81</accession>
<proteinExistence type="predicted"/>
<reference evidence="1 2" key="1">
    <citation type="submission" date="2019-06" db="EMBL/GenBank/DDBJ databases">
        <authorList>
            <person name="Broberg M."/>
        </authorList>
    </citation>
    <scope>NUCLEOTIDE SEQUENCE [LARGE SCALE GENOMIC DNA]</scope>
</reference>
<organism evidence="1 2">
    <name type="scientific">Bionectria ochroleuca</name>
    <name type="common">Gliocladium roseum</name>
    <dbReference type="NCBI Taxonomy" id="29856"/>
    <lineage>
        <taxon>Eukaryota</taxon>
        <taxon>Fungi</taxon>
        <taxon>Dikarya</taxon>
        <taxon>Ascomycota</taxon>
        <taxon>Pezizomycotina</taxon>
        <taxon>Sordariomycetes</taxon>
        <taxon>Hypocreomycetidae</taxon>
        <taxon>Hypocreales</taxon>
        <taxon>Bionectriaceae</taxon>
        <taxon>Clonostachys</taxon>
    </lineage>
</organism>
<evidence type="ECO:0000313" key="2">
    <source>
        <dbReference type="Proteomes" id="UP000766486"/>
    </source>
</evidence>
<sequence>MPGPRASMVHLSTPPLAIESIALRTSYGSRMFYLDWYHSAVRWSGRRRICLRIESQFYHSLRTGGFISLSGCTNYLPWGLRGEIKWSISNSGSTYPTVFTMPLGSTFVELHFVSTARLPDFLFRGLPIEFFRRFLLPLQRMDKDPDIGAFNDYSIGHYITDDEQGWKTYVIEKLHYQPNIRYNSYGGGEAHYFNGGIMGNSLSFGKWCHDLNDGKKHVLNCYDLAALVQTILPLGLQDKRYLYMKRMAPFGYINSTLLIGRGYCNSPLGEPFIRFQNDSKRTGFGSHVFMTIANEKVTQANGSSEKVLDATCRDPAGPPHAGQETISEYFKKSVDAETMLYNPKFELGAVASPPRTSPYNWTGVTSLNTPPEFFDKDKLTQPVPGKWSIFVGITSVFQGDWTLEAPSFDVNTKQCTATWLLTHKERQESMTLTITRFRNIDNAQKHFSKRVERFADDNGIELSTDLTNAPDSLKQLWADVANHSYVLDPIGALLWSHYNFLIIMTNDSNPEGLIPYACQIGEVIDQAHKLAVNSQPLSINGGQAEDLQFSYSVGDQFQVTVDGGEIDVVDLQFTGTSVLYMSSSRINNVFTFTFLCRTTTPINKWDTISFSTFDALLDKSKSRDIYVEIM</sequence>
<comment type="caution">
    <text evidence="1">The sequence shown here is derived from an EMBL/GenBank/DDBJ whole genome shotgun (WGS) entry which is preliminary data.</text>
</comment>
<evidence type="ECO:0000313" key="1">
    <source>
        <dbReference type="EMBL" id="VUC20748.1"/>
    </source>
</evidence>
<dbReference type="EMBL" id="CABFNS010000240">
    <property type="protein sequence ID" value="VUC20748.1"/>
    <property type="molecule type" value="Genomic_DNA"/>
</dbReference>